<sequence length="70" mass="7908">MFSLPERLKAGNTVFDMMKNDDTLVNIHRATPKSYRSSKSTLESFFWTSRSSISSISHRLSLGKSPSLNL</sequence>
<accession>A0A699JPB9</accession>
<name>A0A699JPB9_TANCI</name>
<dbReference type="EMBL" id="BKCJ010434215">
    <property type="protein sequence ID" value="GFA49631.1"/>
    <property type="molecule type" value="Genomic_DNA"/>
</dbReference>
<protein>
    <submittedName>
        <fullName evidence="1">Uncharacterized protein</fullName>
    </submittedName>
</protein>
<proteinExistence type="predicted"/>
<organism evidence="1">
    <name type="scientific">Tanacetum cinerariifolium</name>
    <name type="common">Dalmatian daisy</name>
    <name type="synonym">Chrysanthemum cinerariifolium</name>
    <dbReference type="NCBI Taxonomy" id="118510"/>
    <lineage>
        <taxon>Eukaryota</taxon>
        <taxon>Viridiplantae</taxon>
        <taxon>Streptophyta</taxon>
        <taxon>Embryophyta</taxon>
        <taxon>Tracheophyta</taxon>
        <taxon>Spermatophyta</taxon>
        <taxon>Magnoliopsida</taxon>
        <taxon>eudicotyledons</taxon>
        <taxon>Gunneridae</taxon>
        <taxon>Pentapetalae</taxon>
        <taxon>asterids</taxon>
        <taxon>campanulids</taxon>
        <taxon>Asterales</taxon>
        <taxon>Asteraceae</taxon>
        <taxon>Asteroideae</taxon>
        <taxon>Anthemideae</taxon>
        <taxon>Anthemidinae</taxon>
        <taxon>Tanacetum</taxon>
    </lineage>
</organism>
<comment type="caution">
    <text evidence="1">The sequence shown here is derived from an EMBL/GenBank/DDBJ whole genome shotgun (WGS) entry which is preliminary data.</text>
</comment>
<reference evidence="1" key="1">
    <citation type="journal article" date="2019" name="Sci. Rep.">
        <title>Draft genome of Tanacetum cinerariifolium, the natural source of mosquito coil.</title>
        <authorList>
            <person name="Yamashiro T."/>
            <person name="Shiraishi A."/>
            <person name="Satake H."/>
            <person name="Nakayama K."/>
        </authorList>
    </citation>
    <scope>NUCLEOTIDE SEQUENCE</scope>
</reference>
<gene>
    <name evidence="1" type="ORF">Tci_621603</name>
</gene>
<evidence type="ECO:0000313" key="1">
    <source>
        <dbReference type="EMBL" id="GFA49631.1"/>
    </source>
</evidence>
<dbReference type="AlphaFoldDB" id="A0A699JPB9"/>